<dbReference type="AlphaFoldDB" id="A0A815UFE8"/>
<reference evidence="1" key="1">
    <citation type="submission" date="2021-02" db="EMBL/GenBank/DDBJ databases">
        <authorList>
            <person name="Nowell W R."/>
        </authorList>
    </citation>
    <scope>NUCLEOTIDE SEQUENCE</scope>
</reference>
<evidence type="ECO:0000313" key="1">
    <source>
        <dbReference type="EMBL" id="CAF1521908.1"/>
    </source>
</evidence>
<evidence type="ECO:0000313" key="2">
    <source>
        <dbReference type="EMBL" id="CAF4491835.1"/>
    </source>
</evidence>
<dbReference type="EMBL" id="CAJNOV010013448">
    <property type="protein sequence ID" value="CAF1521908.1"/>
    <property type="molecule type" value="Genomic_DNA"/>
</dbReference>
<dbReference type="Proteomes" id="UP000681967">
    <property type="component" value="Unassembled WGS sequence"/>
</dbReference>
<proteinExistence type="predicted"/>
<organism evidence="1 3">
    <name type="scientific">Rotaria magnacalcarata</name>
    <dbReference type="NCBI Taxonomy" id="392030"/>
    <lineage>
        <taxon>Eukaryota</taxon>
        <taxon>Metazoa</taxon>
        <taxon>Spiralia</taxon>
        <taxon>Gnathifera</taxon>
        <taxon>Rotifera</taxon>
        <taxon>Eurotatoria</taxon>
        <taxon>Bdelloidea</taxon>
        <taxon>Philodinida</taxon>
        <taxon>Philodinidae</taxon>
        <taxon>Rotaria</taxon>
    </lineage>
</organism>
<accession>A0A815UFE8</accession>
<name>A0A815UFE8_9BILA</name>
<comment type="caution">
    <text evidence="1">The sequence shown here is derived from an EMBL/GenBank/DDBJ whole genome shotgun (WGS) entry which is preliminary data.</text>
</comment>
<gene>
    <name evidence="2" type="ORF">BYL167_LOCUS35603</name>
    <name evidence="1" type="ORF">CJN711_LOCUS28457</name>
</gene>
<sequence>MCGRSVGDYARQVLRNLYPHEEIISSVLPPGGAHYSRKCLDPERFEKLHRAIQNKYRIADEHYDDFFTKMIRPKLVDFVCDERKRDRQANNQMQK</sequence>
<evidence type="ECO:0000313" key="3">
    <source>
        <dbReference type="Proteomes" id="UP000663855"/>
    </source>
</evidence>
<dbReference type="Proteomes" id="UP000663855">
    <property type="component" value="Unassembled WGS sequence"/>
</dbReference>
<protein>
    <submittedName>
        <fullName evidence="1">Uncharacterized protein</fullName>
    </submittedName>
</protein>
<dbReference type="EMBL" id="CAJOBH010075483">
    <property type="protein sequence ID" value="CAF4491835.1"/>
    <property type="molecule type" value="Genomic_DNA"/>
</dbReference>